<dbReference type="Proteomes" id="UP000234585">
    <property type="component" value="Unassembled WGS sequence"/>
</dbReference>
<reference evidence="4 5" key="1">
    <citation type="submission" date="2017-12" db="EMBL/GenBank/DDBJ databases">
        <authorList>
            <consortium name="DOE Joint Genome Institute"/>
            <person name="Haridas S."/>
            <person name="Kjaerbolling I."/>
            <person name="Vesth T.C."/>
            <person name="Frisvad J.C."/>
            <person name="Nybo J.L."/>
            <person name="Theobald S."/>
            <person name="Kuo A."/>
            <person name="Bowyer P."/>
            <person name="Matsuda Y."/>
            <person name="Mondo S."/>
            <person name="Lyhne E.K."/>
            <person name="Kogle M.E."/>
            <person name="Clum A."/>
            <person name="Lipzen A."/>
            <person name="Salamov A."/>
            <person name="Ngan C.Y."/>
            <person name="Daum C."/>
            <person name="Chiniquy J."/>
            <person name="Barry K."/>
            <person name="LaButti K."/>
            <person name="Simmons B.A."/>
            <person name="Magnuson J.K."/>
            <person name="Mortensen U.H."/>
            <person name="Larsen T.O."/>
            <person name="Grigoriev I.V."/>
            <person name="Baker S.E."/>
            <person name="Andersen M.R."/>
            <person name="Nordberg H.P."/>
            <person name="Cantor M.N."/>
            <person name="Hua S.X."/>
        </authorList>
    </citation>
    <scope>NUCLEOTIDE SEQUENCE [LARGE SCALE GENOMIC DNA]</scope>
    <source>
        <strain evidence="4 5">CBS 102.13</strain>
    </source>
</reference>
<proteinExistence type="predicted"/>
<organism evidence="4 5">
    <name type="scientific">Aspergillus candidus</name>
    <dbReference type="NCBI Taxonomy" id="41067"/>
    <lineage>
        <taxon>Eukaryota</taxon>
        <taxon>Fungi</taxon>
        <taxon>Dikarya</taxon>
        <taxon>Ascomycota</taxon>
        <taxon>Pezizomycotina</taxon>
        <taxon>Eurotiomycetes</taxon>
        <taxon>Eurotiomycetidae</taxon>
        <taxon>Eurotiales</taxon>
        <taxon>Aspergillaceae</taxon>
        <taxon>Aspergillus</taxon>
        <taxon>Aspergillus subgen. Circumdati</taxon>
    </lineage>
</organism>
<dbReference type="RefSeq" id="XP_024667166.1">
    <property type="nucleotide sequence ID" value="XM_024819710.1"/>
</dbReference>
<dbReference type="OrthoDB" id="1577640at2759"/>
<dbReference type="STRING" id="41067.A0A2I2EXQ0"/>
<dbReference type="InterPro" id="IPR036770">
    <property type="entry name" value="Ankyrin_rpt-contain_sf"/>
</dbReference>
<dbReference type="SUPFAM" id="SSF48403">
    <property type="entry name" value="Ankyrin repeat"/>
    <property type="match status" value="1"/>
</dbReference>
<evidence type="ECO:0000256" key="1">
    <source>
        <dbReference type="ARBA" id="ARBA00022737"/>
    </source>
</evidence>
<evidence type="ECO:0000256" key="2">
    <source>
        <dbReference type="ARBA" id="ARBA00023043"/>
    </source>
</evidence>
<dbReference type="PROSITE" id="PS50088">
    <property type="entry name" value="ANK_REPEAT"/>
    <property type="match status" value="1"/>
</dbReference>
<evidence type="ECO:0000313" key="4">
    <source>
        <dbReference type="EMBL" id="PLB33154.1"/>
    </source>
</evidence>
<dbReference type="EMBL" id="KZ559225">
    <property type="protein sequence ID" value="PLB33154.1"/>
    <property type="molecule type" value="Genomic_DNA"/>
</dbReference>
<dbReference type="GeneID" id="36526870"/>
<protein>
    <submittedName>
        <fullName evidence="4">Ankyrin repeat-containing domain protein</fullName>
    </submittedName>
</protein>
<keyword evidence="1" id="KW-0677">Repeat</keyword>
<dbReference type="InterPro" id="IPR002110">
    <property type="entry name" value="Ankyrin_rpt"/>
</dbReference>
<name>A0A2I2EXQ0_ASPCN</name>
<keyword evidence="2 3" id="KW-0040">ANK repeat</keyword>
<gene>
    <name evidence="4" type="ORF">BDW47DRAFT_7319</name>
</gene>
<dbReference type="AlphaFoldDB" id="A0A2I2EXQ0"/>
<evidence type="ECO:0000313" key="5">
    <source>
        <dbReference type="Proteomes" id="UP000234585"/>
    </source>
</evidence>
<feature type="repeat" description="ANK" evidence="3">
    <location>
        <begin position="55"/>
        <end position="89"/>
    </location>
</feature>
<evidence type="ECO:0000256" key="3">
    <source>
        <dbReference type="PROSITE-ProRule" id="PRU00023"/>
    </source>
</evidence>
<dbReference type="PANTHER" id="PTHR24123">
    <property type="entry name" value="ANKYRIN REPEAT-CONTAINING"/>
    <property type="match status" value="1"/>
</dbReference>
<keyword evidence="5" id="KW-1185">Reference proteome</keyword>
<accession>A0A2I2EXQ0</accession>
<dbReference type="PANTHER" id="PTHR24123:SF33">
    <property type="entry name" value="PROTEIN HOS4"/>
    <property type="match status" value="1"/>
</dbReference>
<sequence length="163" mass="17964">MVVLLLSYGSKVDRTDNNEHTPLSTFLSKFTLGDRVETCQLLLEHGANALWTGPDGRNLAHLAACHHTMEPGVLEALSNYGLDLSAKDKGGKSIVHHGAISGSLSLEATTFLYERNILNLHDTDESGKSPLDYALQEANKERSSFQFASSRWKRTLESLQSFC</sequence>
<dbReference type="InterPro" id="IPR051165">
    <property type="entry name" value="Multifunctional_ANK_Repeat"/>
</dbReference>
<dbReference type="Gene3D" id="1.25.40.20">
    <property type="entry name" value="Ankyrin repeat-containing domain"/>
    <property type="match status" value="1"/>
</dbReference>